<keyword evidence="8" id="KW-1185">Reference proteome</keyword>
<comment type="subcellular location">
    <subcellularLocation>
        <location evidence="1">Membrane</location>
        <topology evidence="1">Single-pass membrane protein</topology>
    </subcellularLocation>
</comment>
<evidence type="ECO:0000256" key="2">
    <source>
        <dbReference type="ARBA" id="ARBA00022692"/>
    </source>
</evidence>
<feature type="domain" description="Late embryogenesis abundant protein LEA-2 subgroup" evidence="6">
    <location>
        <begin position="114"/>
        <end position="215"/>
    </location>
</feature>
<comment type="caution">
    <text evidence="7">The sequence shown here is derived from an EMBL/GenBank/DDBJ whole genome shotgun (WGS) entry which is preliminary data.</text>
</comment>
<keyword evidence="4 5" id="KW-0472">Membrane</keyword>
<dbReference type="Gene3D" id="2.60.40.1820">
    <property type="match status" value="1"/>
</dbReference>
<dbReference type="InterPro" id="IPR004864">
    <property type="entry name" value="LEA_2"/>
</dbReference>
<gene>
    <name evidence="7" type="ORF">SSX86_013501</name>
</gene>
<name>A0AAP0H167_9ASTR</name>
<dbReference type="PANTHER" id="PTHR31234">
    <property type="entry name" value="LATE EMBRYOGENESIS ABUNDANT (LEA) HYDROXYPROLINE-RICH GLYCOPROTEIN FAMILY"/>
    <property type="match status" value="1"/>
</dbReference>
<dbReference type="InterPro" id="IPR044839">
    <property type="entry name" value="NDR1-like"/>
</dbReference>
<sequence>MAEKIYPASKPAGAPLPAAATGNPSFPATKAQLYNNSRPVYRPQPRRSRRSCCCSCCLWITFTIMLLIVIAAVAGGVVYVLYRPHRPTFSVSALHVSQLNLTSSNKLTTKFNFTVTARNPNKKIVFYYDPVSVSFNSNGVDVGDGSIPAFTMGKKNTTALRTVVSTVGQSVDDNSGVKSDLKSKKSLPLKIRLDTKVKAKIGGFKTKKLPIRVTCDGIKAAAPTGKTETTATTSGAKCKVDLRIKIWKWTI</sequence>
<evidence type="ECO:0000256" key="1">
    <source>
        <dbReference type="ARBA" id="ARBA00004167"/>
    </source>
</evidence>
<evidence type="ECO:0000256" key="4">
    <source>
        <dbReference type="ARBA" id="ARBA00023136"/>
    </source>
</evidence>
<protein>
    <recommendedName>
        <fullName evidence="6">Late embryogenesis abundant protein LEA-2 subgroup domain-containing protein</fullName>
    </recommendedName>
</protein>
<evidence type="ECO:0000256" key="5">
    <source>
        <dbReference type="SAM" id="Phobius"/>
    </source>
</evidence>
<proteinExistence type="predicted"/>
<keyword evidence="3 5" id="KW-1133">Transmembrane helix</keyword>
<dbReference type="GO" id="GO:0098542">
    <property type="term" value="P:defense response to other organism"/>
    <property type="evidence" value="ECO:0007669"/>
    <property type="project" value="InterPro"/>
</dbReference>
<dbReference type="AlphaFoldDB" id="A0AAP0H167"/>
<accession>A0AAP0H167</accession>
<dbReference type="PANTHER" id="PTHR31234:SF2">
    <property type="entry name" value="OS05G0199100 PROTEIN"/>
    <property type="match status" value="1"/>
</dbReference>
<evidence type="ECO:0000256" key="3">
    <source>
        <dbReference type="ARBA" id="ARBA00022989"/>
    </source>
</evidence>
<evidence type="ECO:0000313" key="8">
    <source>
        <dbReference type="Proteomes" id="UP001408789"/>
    </source>
</evidence>
<dbReference type="Pfam" id="PF03168">
    <property type="entry name" value="LEA_2"/>
    <property type="match status" value="1"/>
</dbReference>
<feature type="transmembrane region" description="Helical" evidence="5">
    <location>
        <begin position="56"/>
        <end position="82"/>
    </location>
</feature>
<dbReference type="GO" id="GO:0005886">
    <property type="term" value="C:plasma membrane"/>
    <property type="evidence" value="ECO:0007669"/>
    <property type="project" value="TreeGrafter"/>
</dbReference>
<reference evidence="7 8" key="1">
    <citation type="submission" date="2024-04" db="EMBL/GenBank/DDBJ databases">
        <title>The reference genome of an endangered Asteraceae, Deinandra increscens subsp. villosa, native to the Central Coast of California.</title>
        <authorList>
            <person name="Guilliams M."/>
            <person name="Hasenstab-Lehman K."/>
            <person name="Meyer R."/>
            <person name="Mcevoy S."/>
        </authorList>
    </citation>
    <scope>NUCLEOTIDE SEQUENCE [LARGE SCALE GENOMIC DNA]</scope>
    <source>
        <tissue evidence="7">Leaf</tissue>
    </source>
</reference>
<evidence type="ECO:0000259" key="6">
    <source>
        <dbReference type="Pfam" id="PF03168"/>
    </source>
</evidence>
<dbReference type="EMBL" id="JBCNJP010000015">
    <property type="protein sequence ID" value="KAK9066180.1"/>
    <property type="molecule type" value="Genomic_DNA"/>
</dbReference>
<evidence type="ECO:0000313" key="7">
    <source>
        <dbReference type="EMBL" id="KAK9066180.1"/>
    </source>
</evidence>
<dbReference type="Proteomes" id="UP001408789">
    <property type="component" value="Unassembled WGS sequence"/>
</dbReference>
<keyword evidence="2 5" id="KW-0812">Transmembrane</keyword>
<organism evidence="7 8">
    <name type="scientific">Deinandra increscens subsp. villosa</name>
    <dbReference type="NCBI Taxonomy" id="3103831"/>
    <lineage>
        <taxon>Eukaryota</taxon>
        <taxon>Viridiplantae</taxon>
        <taxon>Streptophyta</taxon>
        <taxon>Embryophyta</taxon>
        <taxon>Tracheophyta</taxon>
        <taxon>Spermatophyta</taxon>
        <taxon>Magnoliopsida</taxon>
        <taxon>eudicotyledons</taxon>
        <taxon>Gunneridae</taxon>
        <taxon>Pentapetalae</taxon>
        <taxon>asterids</taxon>
        <taxon>campanulids</taxon>
        <taxon>Asterales</taxon>
        <taxon>Asteraceae</taxon>
        <taxon>Asteroideae</taxon>
        <taxon>Heliantheae alliance</taxon>
        <taxon>Madieae</taxon>
        <taxon>Madiinae</taxon>
        <taxon>Deinandra</taxon>
    </lineage>
</organism>
<dbReference type="SUPFAM" id="SSF117070">
    <property type="entry name" value="LEA14-like"/>
    <property type="match status" value="1"/>
</dbReference>